<evidence type="ECO:0000313" key="3">
    <source>
        <dbReference type="Proteomes" id="UP001150569"/>
    </source>
</evidence>
<protein>
    <recommendedName>
        <fullName evidence="1">Isopenicillin N synthase-like Fe(2+) 2OG dioxygenase domain-containing protein</fullName>
    </recommendedName>
</protein>
<dbReference type="InterPro" id="IPR027443">
    <property type="entry name" value="IPNS-like_sf"/>
</dbReference>
<dbReference type="AlphaFoldDB" id="A0A9W8A7U8"/>
<sequence length="365" mass="40274">MSTFELPIVDARHFLDAPDSAAAQVECRKAAAALKDYGCLLIRDPRVNPTANDEFLDMLEAYYAQPHADLLPDARPEVGFQVGVSPEFTEDPRCRTDTDCQELMAGLAPSERPLAFNGPDPKWRFFWRIGEPPAETAFPLMNAAPVVPQAAPARFPRWAEVMDGWGNALHDAGVLVAEMVAVGFGLPRRTFADLTRQGPHLLAPTGSDLSKYGEVGTVLAGFHYDLNFITLHGKSRYPGLHIWPRNQGCKLAVKVPDGCLLVQTGRQMEWLTGGEVLAGYHEVVVTEATRRAMEARRKAGREDHTPQWRVSSTFFLHIASDQVLKPLAPGFDSAPGAHKYPPVRTGEYVKNELAGIKLMEEYTEA</sequence>
<accession>A0A9W8A7U8</accession>
<evidence type="ECO:0000259" key="1">
    <source>
        <dbReference type="Pfam" id="PF03171"/>
    </source>
</evidence>
<dbReference type="SUPFAM" id="SSF51197">
    <property type="entry name" value="Clavaminate synthase-like"/>
    <property type="match status" value="1"/>
</dbReference>
<reference evidence="2" key="1">
    <citation type="submission" date="2022-07" db="EMBL/GenBank/DDBJ databases">
        <title>Phylogenomic reconstructions and comparative analyses of Kickxellomycotina fungi.</title>
        <authorList>
            <person name="Reynolds N.K."/>
            <person name="Stajich J.E."/>
            <person name="Barry K."/>
            <person name="Grigoriev I.V."/>
            <person name="Crous P."/>
            <person name="Smith M.E."/>
        </authorList>
    </citation>
    <scope>NUCLEOTIDE SEQUENCE</scope>
    <source>
        <strain evidence="2">RSA 861</strain>
    </source>
</reference>
<dbReference type="EMBL" id="JANBPT010000359">
    <property type="protein sequence ID" value="KAJ1923020.1"/>
    <property type="molecule type" value="Genomic_DNA"/>
</dbReference>
<dbReference type="Proteomes" id="UP001150569">
    <property type="component" value="Unassembled WGS sequence"/>
</dbReference>
<organism evidence="2 3">
    <name type="scientific">Tieghemiomyces parasiticus</name>
    <dbReference type="NCBI Taxonomy" id="78921"/>
    <lineage>
        <taxon>Eukaryota</taxon>
        <taxon>Fungi</taxon>
        <taxon>Fungi incertae sedis</taxon>
        <taxon>Zoopagomycota</taxon>
        <taxon>Kickxellomycotina</taxon>
        <taxon>Dimargaritomycetes</taxon>
        <taxon>Dimargaritales</taxon>
        <taxon>Dimargaritaceae</taxon>
        <taxon>Tieghemiomyces</taxon>
    </lineage>
</organism>
<feature type="domain" description="Isopenicillin N synthase-like Fe(2+) 2OG dioxygenase" evidence="1">
    <location>
        <begin position="221"/>
        <end position="317"/>
    </location>
</feature>
<evidence type="ECO:0000313" key="2">
    <source>
        <dbReference type="EMBL" id="KAJ1923020.1"/>
    </source>
</evidence>
<name>A0A9W8A7U8_9FUNG</name>
<proteinExistence type="predicted"/>
<dbReference type="Gene3D" id="2.60.120.330">
    <property type="entry name" value="B-lactam Antibiotic, Isopenicillin N Synthase, Chain"/>
    <property type="match status" value="1"/>
</dbReference>
<gene>
    <name evidence="2" type="ORF">IWQ60_006143</name>
</gene>
<comment type="caution">
    <text evidence="2">The sequence shown here is derived from an EMBL/GenBank/DDBJ whole genome shotgun (WGS) entry which is preliminary data.</text>
</comment>
<keyword evidence="3" id="KW-1185">Reference proteome</keyword>
<dbReference type="OrthoDB" id="10248513at2759"/>
<dbReference type="Pfam" id="PF03171">
    <property type="entry name" value="2OG-FeII_Oxy"/>
    <property type="match status" value="1"/>
</dbReference>
<dbReference type="InterPro" id="IPR044861">
    <property type="entry name" value="IPNS-like_FE2OG_OXY"/>
</dbReference>